<feature type="domain" description="CRIB" evidence="2">
    <location>
        <begin position="29"/>
        <end position="42"/>
    </location>
</feature>
<dbReference type="OrthoDB" id="4206278at2759"/>
<dbReference type="AlphaFoldDB" id="A0A3L6TAU3"/>
<comment type="caution">
    <text evidence="3">The sequence shown here is derived from an EMBL/GenBank/DDBJ whole genome shotgun (WGS) entry which is preliminary data.</text>
</comment>
<sequence length="230" mass="23927">MGTKMKKGILKPFRYISNMMDGKEPEMQIGFPTDVKHVAHIGWDGPGAANNNNNAGGAPSWMKDYHSAPLDSSSFRSESGGTAAANPWASQEIVMDGGSLGETSFRDTKSEAGDAGGDDSPLSPGSRRSRRHRSRGSATSSMDVTGSEGGAEEKKKDKAKKGIRKNRKKDKDKPSAGEDGADLPAVPKKSNRRKSKGSSEGTGGAATKDGAAAAAPEEEAAAPLPPVADD</sequence>
<dbReference type="PROSITE" id="PS50108">
    <property type="entry name" value="CRIB"/>
    <property type="match status" value="1"/>
</dbReference>
<dbReference type="SMART" id="SM00285">
    <property type="entry name" value="PBD"/>
    <property type="match status" value="1"/>
</dbReference>
<feature type="compositionally biased region" description="Basic residues" evidence="1">
    <location>
        <begin position="157"/>
        <end position="168"/>
    </location>
</feature>
<dbReference type="CDD" id="cd00132">
    <property type="entry name" value="CRIB"/>
    <property type="match status" value="1"/>
</dbReference>
<evidence type="ECO:0000313" key="3">
    <source>
        <dbReference type="EMBL" id="RLN35384.1"/>
    </source>
</evidence>
<dbReference type="EMBL" id="PQIB02000002">
    <property type="protein sequence ID" value="RLN35384.1"/>
    <property type="molecule type" value="Genomic_DNA"/>
</dbReference>
<feature type="compositionally biased region" description="Polar residues" evidence="1">
    <location>
        <begin position="70"/>
        <end position="80"/>
    </location>
</feature>
<proteinExistence type="predicted"/>
<evidence type="ECO:0000259" key="2">
    <source>
        <dbReference type="PROSITE" id="PS50108"/>
    </source>
</evidence>
<reference evidence="4" key="1">
    <citation type="journal article" date="2019" name="Nat. Commun.">
        <title>The genome of broomcorn millet.</title>
        <authorList>
            <person name="Zou C."/>
            <person name="Miki D."/>
            <person name="Li D."/>
            <person name="Tang Q."/>
            <person name="Xiao L."/>
            <person name="Rajput S."/>
            <person name="Deng P."/>
            <person name="Jia W."/>
            <person name="Huang R."/>
            <person name="Zhang M."/>
            <person name="Sun Y."/>
            <person name="Hu J."/>
            <person name="Fu X."/>
            <person name="Schnable P.S."/>
            <person name="Li F."/>
            <person name="Zhang H."/>
            <person name="Feng B."/>
            <person name="Zhu X."/>
            <person name="Liu R."/>
            <person name="Schnable J.C."/>
            <person name="Zhu J.-K."/>
            <person name="Zhang H."/>
        </authorList>
    </citation>
    <scope>NUCLEOTIDE SEQUENCE [LARGE SCALE GENOMIC DNA]</scope>
</reference>
<feature type="compositionally biased region" description="Low complexity" evidence="1">
    <location>
        <begin position="46"/>
        <end position="59"/>
    </location>
</feature>
<name>A0A3L6TAU3_PANMI</name>
<dbReference type="InterPro" id="IPR036936">
    <property type="entry name" value="CRIB_dom_sf"/>
</dbReference>
<evidence type="ECO:0000313" key="4">
    <source>
        <dbReference type="Proteomes" id="UP000275267"/>
    </source>
</evidence>
<feature type="region of interest" description="Disordered" evidence="1">
    <location>
        <begin position="45"/>
        <end position="230"/>
    </location>
</feature>
<gene>
    <name evidence="3" type="ORF">C2845_PM03G26700</name>
</gene>
<evidence type="ECO:0000256" key="1">
    <source>
        <dbReference type="SAM" id="MobiDB-lite"/>
    </source>
</evidence>
<feature type="compositionally biased region" description="Low complexity" evidence="1">
    <location>
        <begin position="205"/>
        <end position="215"/>
    </location>
</feature>
<dbReference type="InterPro" id="IPR000095">
    <property type="entry name" value="CRIB_dom"/>
</dbReference>
<protein>
    <recommendedName>
        <fullName evidence="2">CRIB domain-containing protein</fullName>
    </recommendedName>
</protein>
<dbReference type="PANTHER" id="PTHR46325">
    <property type="entry name" value="CRIB DOMAIN-CONTAINING PROTEIN RIC8"/>
    <property type="match status" value="1"/>
</dbReference>
<dbReference type="STRING" id="4540.A0A3L6TAU3"/>
<dbReference type="PANTHER" id="PTHR46325:SF20">
    <property type="entry name" value="CRIB DOMAIN-CONTAINING PROTEIN RIC10"/>
    <property type="match status" value="1"/>
</dbReference>
<dbReference type="Gene3D" id="3.90.810.10">
    <property type="entry name" value="CRIB domain"/>
    <property type="match status" value="1"/>
</dbReference>
<dbReference type="Proteomes" id="UP000275267">
    <property type="component" value="Unassembled WGS sequence"/>
</dbReference>
<dbReference type="Pfam" id="PF00786">
    <property type="entry name" value="PBD"/>
    <property type="match status" value="1"/>
</dbReference>
<keyword evidence="4" id="KW-1185">Reference proteome</keyword>
<accession>A0A3L6TAU3</accession>
<organism evidence="3 4">
    <name type="scientific">Panicum miliaceum</name>
    <name type="common">Proso millet</name>
    <name type="synonym">Broomcorn millet</name>
    <dbReference type="NCBI Taxonomy" id="4540"/>
    <lineage>
        <taxon>Eukaryota</taxon>
        <taxon>Viridiplantae</taxon>
        <taxon>Streptophyta</taxon>
        <taxon>Embryophyta</taxon>
        <taxon>Tracheophyta</taxon>
        <taxon>Spermatophyta</taxon>
        <taxon>Magnoliopsida</taxon>
        <taxon>Liliopsida</taxon>
        <taxon>Poales</taxon>
        <taxon>Poaceae</taxon>
        <taxon>PACMAD clade</taxon>
        <taxon>Panicoideae</taxon>
        <taxon>Panicodae</taxon>
        <taxon>Paniceae</taxon>
        <taxon>Panicinae</taxon>
        <taxon>Panicum</taxon>
        <taxon>Panicum sect. Panicum</taxon>
    </lineage>
</organism>